<protein>
    <submittedName>
        <fullName evidence="1">Uncharacterized protein</fullName>
    </submittedName>
</protein>
<reference evidence="1 2" key="1">
    <citation type="submission" date="2018-08" db="EMBL/GenBank/DDBJ databases">
        <title>A genome reference for cultivated species of the human gut microbiota.</title>
        <authorList>
            <person name="Zou Y."/>
            <person name="Xue W."/>
            <person name="Luo G."/>
        </authorList>
    </citation>
    <scope>NUCLEOTIDE SEQUENCE [LARGE SCALE GENOMIC DNA]</scope>
    <source>
        <strain evidence="1 2">AM40-34</strain>
    </source>
</reference>
<evidence type="ECO:0000313" key="2">
    <source>
        <dbReference type="Proteomes" id="UP000283482"/>
    </source>
</evidence>
<gene>
    <name evidence="1" type="ORF">DW889_16190</name>
</gene>
<accession>A0A413UUM9</accession>
<dbReference type="EMBL" id="QSGN01000064">
    <property type="protein sequence ID" value="RHB23399.1"/>
    <property type="molecule type" value="Genomic_DNA"/>
</dbReference>
<dbReference type="Proteomes" id="UP000283482">
    <property type="component" value="Unassembled WGS sequence"/>
</dbReference>
<evidence type="ECO:0000313" key="1">
    <source>
        <dbReference type="EMBL" id="RHB23399.1"/>
    </source>
</evidence>
<proteinExistence type="predicted"/>
<organism evidence="1 2">
    <name type="scientific">Bacteroides stercoris</name>
    <dbReference type="NCBI Taxonomy" id="46506"/>
    <lineage>
        <taxon>Bacteria</taxon>
        <taxon>Pseudomonadati</taxon>
        <taxon>Bacteroidota</taxon>
        <taxon>Bacteroidia</taxon>
        <taxon>Bacteroidales</taxon>
        <taxon>Bacteroidaceae</taxon>
        <taxon>Bacteroides</taxon>
    </lineage>
</organism>
<sequence length="218" mass="26183">MKRLDYKLEGDLLIKAFPKHRIDERRELLIILLEAIRYIFIADKIEEKDKATDRLVLYIDDMQRLFFFSENKYYSIMLPFTMKIDNDVVTFYYCGINIDAELVSNFISILNSDLYNSQSCWDFMTPIYELETKNVNFWKIFSYLLSCDLGYLRFDYDEKGFLDAQKRGTPHIHPKHHLDINFSNSSTFKSGLIKKISQQEFIDIVDNKKKRWFLKDER</sequence>
<dbReference type="AlphaFoldDB" id="A0A413UUM9"/>
<dbReference type="RefSeq" id="WP_117907892.1">
    <property type="nucleotide sequence ID" value="NZ_AP031449.1"/>
</dbReference>
<comment type="caution">
    <text evidence="1">The sequence shown here is derived from an EMBL/GenBank/DDBJ whole genome shotgun (WGS) entry which is preliminary data.</text>
</comment>
<name>A0A413UUM9_BACSE</name>